<protein>
    <submittedName>
        <fullName evidence="1">Uncharacterized protein</fullName>
    </submittedName>
</protein>
<dbReference type="EMBL" id="AMZH03016087">
    <property type="protein sequence ID" value="RRT45031.1"/>
    <property type="molecule type" value="Genomic_DNA"/>
</dbReference>
<reference evidence="1 2" key="1">
    <citation type="journal article" date="2014" name="Agronomy (Basel)">
        <title>A Draft Genome Sequence for Ensete ventricosum, the Drought-Tolerant Tree Against Hunger.</title>
        <authorList>
            <person name="Harrison J."/>
            <person name="Moore K.A."/>
            <person name="Paszkiewicz K."/>
            <person name="Jones T."/>
            <person name="Grant M."/>
            <person name="Ambacheew D."/>
            <person name="Muzemil S."/>
            <person name="Studholme D.J."/>
        </authorList>
    </citation>
    <scope>NUCLEOTIDE SEQUENCE [LARGE SCALE GENOMIC DNA]</scope>
</reference>
<proteinExistence type="predicted"/>
<organism evidence="1 2">
    <name type="scientific">Ensete ventricosum</name>
    <name type="common">Abyssinian banana</name>
    <name type="synonym">Musa ensete</name>
    <dbReference type="NCBI Taxonomy" id="4639"/>
    <lineage>
        <taxon>Eukaryota</taxon>
        <taxon>Viridiplantae</taxon>
        <taxon>Streptophyta</taxon>
        <taxon>Embryophyta</taxon>
        <taxon>Tracheophyta</taxon>
        <taxon>Spermatophyta</taxon>
        <taxon>Magnoliopsida</taxon>
        <taxon>Liliopsida</taxon>
        <taxon>Zingiberales</taxon>
        <taxon>Musaceae</taxon>
        <taxon>Ensete</taxon>
    </lineage>
</organism>
<dbReference type="AlphaFoldDB" id="A0A426Y0E1"/>
<accession>A0A426Y0E1</accession>
<sequence>MLKLLAQRKGKSVATITALRHGQRVLAAIAESMDVALGLAKGYKAESNKLLAMVAASHAAKSPGYIGNPSD</sequence>
<name>A0A426Y0E1_ENSVE</name>
<gene>
    <name evidence="1" type="ORF">B296_00055391</name>
</gene>
<evidence type="ECO:0000313" key="2">
    <source>
        <dbReference type="Proteomes" id="UP000287651"/>
    </source>
</evidence>
<dbReference type="Proteomes" id="UP000287651">
    <property type="component" value="Unassembled WGS sequence"/>
</dbReference>
<comment type="caution">
    <text evidence="1">The sequence shown here is derived from an EMBL/GenBank/DDBJ whole genome shotgun (WGS) entry which is preliminary data.</text>
</comment>
<evidence type="ECO:0000313" key="1">
    <source>
        <dbReference type="EMBL" id="RRT45031.1"/>
    </source>
</evidence>